<proteinExistence type="inferred from homology"/>
<feature type="transmembrane region" description="Helical" evidence="11">
    <location>
        <begin position="6"/>
        <end position="26"/>
    </location>
</feature>
<dbReference type="EC" id="2.3.1.225" evidence="11"/>
<dbReference type="OrthoDB" id="1436450at2759"/>
<gene>
    <name evidence="14" type="ORF">FA14DRAFT_114926</name>
</gene>
<keyword evidence="2 11" id="KW-0808">Transferase</keyword>
<keyword evidence="8 11" id="KW-0012">Acyltransferase</keyword>
<keyword evidence="7" id="KW-0449">Lipoprotein</keyword>
<reference evidence="14 15" key="1">
    <citation type="journal article" date="2018" name="Mol. Biol. Evol.">
        <title>Broad Genomic Sampling Reveals a Smut Pathogenic Ancestry of the Fungal Clade Ustilaginomycotina.</title>
        <authorList>
            <person name="Kijpornyongpan T."/>
            <person name="Mondo S.J."/>
            <person name="Barry K."/>
            <person name="Sandor L."/>
            <person name="Lee J."/>
            <person name="Lipzen A."/>
            <person name="Pangilinan J."/>
            <person name="LaButti K."/>
            <person name="Hainaut M."/>
            <person name="Henrissat B."/>
            <person name="Grigoriev I.V."/>
            <person name="Spatafora J.W."/>
            <person name="Aime M.C."/>
        </authorList>
    </citation>
    <scope>NUCLEOTIDE SEQUENCE [LARGE SCALE GENOMIC DNA]</scope>
    <source>
        <strain evidence="14 15">MCA 3882</strain>
    </source>
</reference>
<comment type="similarity">
    <text evidence="9">Belongs to the DHHC palmitoyltransferase family. PFA5 subfamily.</text>
</comment>
<evidence type="ECO:0000259" key="13">
    <source>
        <dbReference type="Pfam" id="PF01529"/>
    </source>
</evidence>
<dbReference type="GeneID" id="37017863"/>
<accession>A0A316VDR5</accession>
<organism evidence="14 15">
    <name type="scientific">Meira miltonrushii</name>
    <dbReference type="NCBI Taxonomy" id="1280837"/>
    <lineage>
        <taxon>Eukaryota</taxon>
        <taxon>Fungi</taxon>
        <taxon>Dikarya</taxon>
        <taxon>Basidiomycota</taxon>
        <taxon>Ustilaginomycotina</taxon>
        <taxon>Exobasidiomycetes</taxon>
        <taxon>Exobasidiales</taxon>
        <taxon>Brachybasidiaceae</taxon>
        <taxon>Meira</taxon>
    </lineage>
</organism>
<evidence type="ECO:0000256" key="6">
    <source>
        <dbReference type="ARBA" id="ARBA00023139"/>
    </source>
</evidence>
<dbReference type="RefSeq" id="XP_025355932.1">
    <property type="nucleotide sequence ID" value="XM_025496082.1"/>
</dbReference>
<dbReference type="PANTHER" id="PTHR22883:SF23">
    <property type="entry name" value="PALMITOYLTRANSFERASE ZDHHC6"/>
    <property type="match status" value="1"/>
</dbReference>
<comment type="catalytic activity">
    <reaction evidence="10 11">
        <text>L-cysteinyl-[protein] + hexadecanoyl-CoA = S-hexadecanoyl-L-cysteinyl-[protein] + CoA</text>
        <dbReference type="Rhea" id="RHEA:36683"/>
        <dbReference type="Rhea" id="RHEA-COMP:10131"/>
        <dbReference type="Rhea" id="RHEA-COMP:11032"/>
        <dbReference type="ChEBI" id="CHEBI:29950"/>
        <dbReference type="ChEBI" id="CHEBI:57287"/>
        <dbReference type="ChEBI" id="CHEBI:57379"/>
        <dbReference type="ChEBI" id="CHEBI:74151"/>
        <dbReference type="EC" id="2.3.1.225"/>
    </reaction>
</comment>
<dbReference type="Pfam" id="PF01529">
    <property type="entry name" value="DHHC"/>
    <property type="match status" value="1"/>
</dbReference>
<evidence type="ECO:0000256" key="9">
    <source>
        <dbReference type="ARBA" id="ARBA00038298"/>
    </source>
</evidence>
<evidence type="ECO:0000256" key="1">
    <source>
        <dbReference type="ARBA" id="ARBA00004141"/>
    </source>
</evidence>
<dbReference type="GO" id="GO:0019706">
    <property type="term" value="F:protein-cysteine S-palmitoyltransferase activity"/>
    <property type="evidence" value="ECO:0007669"/>
    <property type="project" value="UniProtKB-EC"/>
</dbReference>
<dbReference type="GO" id="GO:0005783">
    <property type="term" value="C:endoplasmic reticulum"/>
    <property type="evidence" value="ECO:0007669"/>
    <property type="project" value="TreeGrafter"/>
</dbReference>
<dbReference type="FunCoup" id="A0A316VDR5">
    <property type="interactions" value="128"/>
</dbReference>
<name>A0A316VDR5_9BASI</name>
<keyword evidence="15" id="KW-1185">Reference proteome</keyword>
<dbReference type="InParanoid" id="A0A316VDR5"/>
<dbReference type="InterPro" id="IPR039859">
    <property type="entry name" value="PFA4/ZDH16/20/ERF2-like"/>
</dbReference>
<dbReference type="PROSITE" id="PS50216">
    <property type="entry name" value="DHHC"/>
    <property type="match status" value="1"/>
</dbReference>
<keyword evidence="6" id="KW-0564">Palmitate</keyword>
<evidence type="ECO:0000256" key="12">
    <source>
        <dbReference type="SAM" id="MobiDB-lite"/>
    </source>
</evidence>
<feature type="transmembrane region" description="Helical" evidence="11">
    <location>
        <begin position="276"/>
        <end position="299"/>
    </location>
</feature>
<dbReference type="GO" id="GO:0005794">
    <property type="term" value="C:Golgi apparatus"/>
    <property type="evidence" value="ECO:0007669"/>
    <property type="project" value="TreeGrafter"/>
</dbReference>
<protein>
    <recommendedName>
        <fullName evidence="11">Palmitoyltransferase</fullName>
        <ecNumber evidence="11">2.3.1.225</ecNumber>
    </recommendedName>
</protein>
<dbReference type="GO" id="GO:0016020">
    <property type="term" value="C:membrane"/>
    <property type="evidence" value="ECO:0007669"/>
    <property type="project" value="UniProtKB-SubCell"/>
</dbReference>
<dbReference type="PANTHER" id="PTHR22883">
    <property type="entry name" value="ZINC FINGER DHHC DOMAIN CONTAINING PROTEIN"/>
    <property type="match status" value="1"/>
</dbReference>
<keyword evidence="5 11" id="KW-0472">Membrane</keyword>
<evidence type="ECO:0000256" key="3">
    <source>
        <dbReference type="ARBA" id="ARBA00022692"/>
    </source>
</evidence>
<feature type="non-terminal residue" evidence="14">
    <location>
        <position position="424"/>
    </location>
</feature>
<evidence type="ECO:0000256" key="2">
    <source>
        <dbReference type="ARBA" id="ARBA00022679"/>
    </source>
</evidence>
<feature type="non-terminal residue" evidence="14">
    <location>
        <position position="1"/>
    </location>
</feature>
<evidence type="ECO:0000256" key="5">
    <source>
        <dbReference type="ARBA" id="ARBA00023136"/>
    </source>
</evidence>
<dbReference type="InterPro" id="IPR001594">
    <property type="entry name" value="Palmitoyltrfase_DHHC"/>
</dbReference>
<evidence type="ECO:0000256" key="7">
    <source>
        <dbReference type="ARBA" id="ARBA00023288"/>
    </source>
</evidence>
<dbReference type="GO" id="GO:0006612">
    <property type="term" value="P:protein targeting to membrane"/>
    <property type="evidence" value="ECO:0007669"/>
    <property type="project" value="TreeGrafter"/>
</dbReference>
<evidence type="ECO:0000256" key="4">
    <source>
        <dbReference type="ARBA" id="ARBA00022989"/>
    </source>
</evidence>
<evidence type="ECO:0000256" key="11">
    <source>
        <dbReference type="RuleBase" id="RU079119"/>
    </source>
</evidence>
<evidence type="ECO:0000313" key="14">
    <source>
        <dbReference type="EMBL" id="PWN35630.1"/>
    </source>
</evidence>
<comment type="subcellular location">
    <subcellularLocation>
        <location evidence="1">Membrane</location>
        <topology evidence="1">Multi-pass membrane protein</topology>
    </subcellularLocation>
</comment>
<comment type="domain">
    <text evidence="11">The DHHC domain is required for palmitoyltransferase activity.</text>
</comment>
<feature type="transmembrane region" description="Helical" evidence="11">
    <location>
        <begin position="236"/>
        <end position="255"/>
    </location>
</feature>
<dbReference type="STRING" id="1280837.A0A316VDR5"/>
<dbReference type="EMBL" id="KZ819603">
    <property type="protein sequence ID" value="PWN35630.1"/>
    <property type="molecule type" value="Genomic_DNA"/>
</dbReference>
<evidence type="ECO:0000313" key="15">
    <source>
        <dbReference type="Proteomes" id="UP000245771"/>
    </source>
</evidence>
<evidence type="ECO:0000256" key="8">
    <source>
        <dbReference type="ARBA" id="ARBA00023315"/>
    </source>
</evidence>
<feature type="region of interest" description="Disordered" evidence="12">
    <location>
        <begin position="104"/>
        <end position="124"/>
    </location>
</feature>
<dbReference type="AlphaFoldDB" id="A0A316VDR5"/>
<evidence type="ECO:0000256" key="10">
    <source>
        <dbReference type="ARBA" id="ARBA00048048"/>
    </source>
</evidence>
<dbReference type="Proteomes" id="UP000245771">
    <property type="component" value="Unassembled WGS sequence"/>
</dbReference>
<keyword evidence="4 11" id="KW-1133">Transmembrane helix</keyword>
<feature type="domain" description="Palmitoyltransferase DHHC" evidence="13">
    <location>
        <begin position="187"/>
        <end position="308"/>
    </location>
</feature>
<keyword evidence="3 11" id="KW-0812">Transmembrane</keyword>
<sequence length="424" mass="48441">DNFIQRKGIIPLVFVILIWVYIVFVWRICADAIRQEQRATATRSEGIGFLVGFHILWLLTIWSYIKVVITGPGYVRNHVEICDQPPADGDESLYRFIQDQEASAQQTITKGNSTTDDPNATNEEPINPALPAAIGPAGAGLLAKTNEAQKVAGSGWAGPKNGAVPSQPALPAPLRVPQKAYPLRLSNTYCYRCRRHKPPRAHHCRHCGTCVLKMDHHCPWVGGCVGARNHKFFYNFLQWVTVLEYYVLIINALLFSRGIQRRSREGWPIDGYMISLFPICAMFILFTTALIVTHTYLFIVNLSTIEHMGYERQKTREDILLDRWVVDSAEHEGRPKPDWFAQIRARNAMKAKWAEQWGKPKTEANLFWLDVGPNWREAMGDNVFGWFLPIGRGRNANGLAYEANWRFGPQGEWTLRREWPKRLQ</sequence>
<feature type="transmembrane region" description="Helical" evidence="11">
    <location>
        <begin position="47"/>
        <end position="65"/>
    </location>
</feature>